<feature type="region of interest" description="Disordered" evidence="2">
    <location>
        <begin position="1145"/>
        <end position="1182"/>
    </location>
</feature>
<name>A0A8J2NK78_FUSEQ</name>
<dbReference type="PANTHER" id="PTHR11616">
    <property type="entry name" value="SODIUM/CHLORIDE DEPENDENT TRANSPORTER"/>
    <property type="match status" value="1"/>
</dbReference>
<keyword evidence="3" id="KW-0812">Transmembrane</keyword>
<dbReference type="Pfam" id="PF00209">
    <property type="entry name" value="SNF"/>
    <property type="match status" value="2"/>
</dbReference>
<keyword evidence="3" id="KW-1133">Transmembrane helix</keyword>
<dbReference type="PANTHER" id="PTHR11616:SF240">
    <property type="entry name" value="BLOATED TUBULES, ISOFORM B-RELATED"/>
    <property type="match status" value="1"/>
</dbReference>
<feature type="transmembrane region" description="Helical" evidence="3">
    <location>
        <begin position="126"/>
        <end position="145"/>
    </location>
</feature>
<dbReference type="EMBL" id="CAJSTJ010000140">
    <property type="protein sequence ID" value="CAG7561219.1"/>
    <property type="molecule type" value="Genomic_DNA"/>
</dbReference>
<dbReference type="InterPro" id="IPR011701">
    <property type="entry name" value="MFS"/>
</dbReference>
<evidence type="ECO:0000256" key="3">
    <source>
        <dbReference type="SAM" id="Phobius"/>
    </source>
</evidence>
<feature type="transmembrane region" description="Helical" evidence="3">
    <location>
        <begin position="316"/>
        <end position="338"/>
    </location>
</feature>
<dbReference type="PROSITE" id="PS50267">
    <property type="entry name" value="NA_NEUROTRAN_SYMP_3"/>
    <property type="match status" value="1"/>
</dbReference>
<comment type="subcellular location">
    <subcellularLocation>
        <location evidence="1">Membrane</location>
        <topology evidence="1">Multi-pass membrane protein</topology>
    </subcellularLocation>
</comment>
<keyword evidence="3" id="KW-0472">Membrane</keyword>
<feature type="transmembrane region" description="Helical" evidence="3">
    <location>
        <begin position="883"/>
        <end position="903"/>
    </location>
</feature>
<feature type="transmembrane region" description="Helical" evidence="3">
    <location>
        <begin position="953"/>
        <end position="974"/>
    </location>
</feature>
<feature type="transmembrane region" description="Helical" evidence="3">
    <location>
        <begin position="262"/>
        <end position="280"/>
    </location>
</feature>
<feature type="transmembrane region" description="Helical" evidence="3">
    <location>
        <begin position="677"/>
        <end position="695"/>
    </location>
</feature>
<feature type="transmembrane region" description="Helical" evidence="3">
    <location>
        <begin position="846"/>
        <end position="871"/>
    </location>
</feature>
<evidence type="ECO:0000313" key="4">
    <source>
        <dbReference type="EMBL" id="CAG7561219.1"/>
    </source>
</evidence>
<dbReference type="GO" id="GO:0035725">
    <property type="term" value="P:sodium ion transmembrane transport"/>
    <property type="evidence" value="ECO:0007669"/>
    <property type="project" value="TreeGrafter"/>
</dbReference>
<comment type="caution">
    <text evidence="4">The sequence shown here is derived from an EMBL/GenBank/DDBJ whole genome shotgun (WGS) entry which is preliminary data.</text>
</comment>
<feature type="transmembrane region" description="Helical" evidence="3">
    <location>
        <begin position="564"/>
        <end position="585"/>
    </location>
</feature>
<dbReference type="Proteomes" id="UP000693738">
    <property type="component" value="Unassembled WGS sequence"/>
</dbReference>
<feature type="transmembrane region" description="Helical" evidence="3">
    <location>
        <begin position="383"/>
        <end position="406"/>
    </location>
</feature>
<feature type="transmembrane region" description="Helical" evidence="3">
    <location>
        <begin position="1082"/>
        <end position="1103"/>
    </location>
</feature>
<evidence type="ECO:0000256" key="1">
    <source>
        <dbReference type="ARBA" id="ARBA00004141"/>
    </source>
</evidence>
<accession>A0A8J2NK78</accession>
<feature type="transmembrane region" description="Helical" evidence="3">
    <location>
        <begin position="1048"/>
        <end position="1070"/>
    </location>
</feature>
<feature type="transmembrane region" description="Helical" evidence="3">
    <location>
        <begin position="226"/>
        <end position="250"/>
    </location>
</feature>
<feature type="transmembrane region" description="Helical" evidence="3">
    <location>
        <begin position="980"/>
        <end position="998"/>
    </location>
</feature>
<dbReference type="Pfam" id="PF07690">
    <property type="entry name" value="MFS_1"/>
    <property type="match status" value="1"/>
</dbReference>
<feature type="transmembrane region" description="Helical" evidence="3">
    <location>
        <begin position="790"/>
        <end position="816"/>
    </location>
</feature>
<reference evidence="4" key="1">
    <citation type="submission" date="2021-05" db="EMBL/GenBank/DDBJ databases">
        <authorList>
            <person name="Khan N."/>
        </authorList>
    </citation>
    <scope>NUCLEOTIDE SEQUENCE</scope>
</reference>
<feature type="transmembrane region" description="Helical" evidence="3">
    <location>
        <begin position="292"/>
        <end position="310"/>
    </location>
</feature>
<feature type="transmembrane region" description="Helical" evidence="3">
    <location>
        <begin position="606"/>
        <end position="633"/>
    </location>
</feature>
<evidence type="ECO:0000313" key="5">
    <source>
        <dbReference type="Proteomes" id="UP000693738"/>
    </source>
</evidence>
<dbReference type="GO" id="GO:0022857">
    <property type="term" value="F:transmembrane transporter activity"/>
    <property type="evidence" value="ECO:0007669"/>
    <property type="project" value="InterPro"/>
</dbReference>
<feature type="transmembrane region" description="Helical" evidence="3">
    <location>
        <begin position="157"/>
        <end position="177"/>
    </location>
</feature>
<dbReference type="GO" id="GO:0005886">
    <property type="term" value="C:plasma membrane"/>
    <property type="evidence" value="ECO:0007669"/>
    <property type="project" value="TreeGrafter"/>
</dbReference>
<dbReference type="InterPro" id="IPR000175">
    <property type="entry name" value="Na/ntran_symport"/>
</dbReference>
<feature type="transmembrane region" description="Helical" evidence="3">
    <location>
        <begin position="350"/>
        <end position="371"/>
    </location>
</feature>
<proteinExistence type="predicted"/>
<feature type="transmembrane region" description="Helical" evidence="3">
    <location>
        <begin position="707"/>
        <end position="728"/>
    </location>
</feature>
<dbReference type="AlphaFoldDB" id="A0A8J2NK78"/>
<evidence type="ECO:0008006" key="6">
    <source>
        <dbReference type="Google" id="ProtNLM"/>
    </source>
</evidence>
<protein>
    <recommendedName>
        <fullName evidence="6">Transporter</fullName>
    </recommendedName>
</protein>
<evidence type="ECO:0000256" key="2">
    <source>
        <dbReference type="SAM" id="MobiDB-lite"/>
    </source>
</evidence>
<organism evidence="4 5">
    <name type="scientific">Fusarium equiseti</name>
    <name type="common">Fusarium scirpi</name>
    <dbReference type="NCBI Taxonomy" id="61235"/>
    <lineage>
        <taxon>Eukaryota</taxon>
        <taxon>Fungi</taxon>
        <taxon>Dikarya</taxon>
        <taxon>Ascomycota</taxon>
        <taxon>Pezizomycotina</taxon>
        <taxon>Sordariomycetes</taxon>
        <taxon>Hypocreomycetidae</taxon>
        <taxon>Hypocreales</taxon>
        <taxon>Nectriaceae</taxon>
        <taxon>Fusarium</taxon>
        <taxon>Fusarium incarnatum-equiseti species complex</taxon>
    </lineage>
</organism>
<dbReference type="CDD" id="cd11554">
    <property type="entry name" value="SLC6sbd_u2"/>
    <property type="match status" value="1"/>
</dbReference>
<feature type="transmembrane region" description="Helical" evidence="3">
    <location>
        <begin position="534"/>
        <end position="552"/>
    </location>
</feature>
<sequence>MATEKYPEDLKHTISLQPGTINDTSTAEALTLYHNADIIGTTPEQDRSLRWKLDLHLMPLLCFTYALQSIDKNTISYAAVFGLREDLALVAVRTLLGALEAAINPGTMLLFSMYYMRSEQPLRMGIWLGSAGVGYIIAGIASFGIGHIQASLSSWRVLFIIWGSITVAWGVILLFCLPGAPMRAKFLTPDERARVVARVKGNGTGIENKHFKMKQFWEAMMDPKTWLLFLFALMSNSPNGGLSAFQGLIIKGAGFSTLTTTLYQMPSGAVQMVACVLACWGASTIKNSRIPIMILALVPFLAGVLGLHFIPHSDAYARLACLWISFSYTATWTLSMAISMANTAGHTKKITTNAILLIGYCLGNFVGPFFFKSDQEPQYQLGVGMMFTCIAIQVASLLALWGLLWWRNRQRRKERVEGDESRGWEMGLLDATDLENKHFEPRTSCLASCLVFSTPDLTADPLLHGFPPSVELITYALPLTTLSFIQPFVPCQVTIMAVADGQKQSLGKRIWLAVAPDSKKDDDGRDNFNSRSQFVLCAMGGAVGLGNLLRFPSVVFNNYGLQFFIPYLFALFLVGIPILILEITLGQAYRGGCVIAWNNVNHRAKGIGFSMVFNGFSVVGYYVPILAFAMTYFRMSFQSPLPWAGKDTVDFFLNSVVRNVDPVGGEDGGMKSYPGRGIVGETFGWCMMIWALVWMCTFKGVGLTGRVIYVTMALPLLLIAILAVRSLSLPNASDGFRLYVGTWRSESLQGPGVWQDAFGQMFFSIGVGFGYFTSYASYNNKYANAVQDAFIVALSNSAIEIVSALAVMGIVGFLAINPDNTESLSTFSSGFFYYPEALAQMPGSNFFSALFFLTLVLLGLTCVFALTEVLVTMICDSDFGKKFPRWVISTSCVVLGAVTALIYSSEFGFNTLDAVDMWVNDVALFITVWSETYMACTLYRWRDPVDQIGIVSYLVYNAGYVFSLFIGILLGHLVSPAAGAGAGFGVFIACSLISAFVGKTPTVPAPRFWGSNAVLSRFWYAAFYSGQQLRRDLNAVISNGGKNWKIHWVWPICLKYVTGPAVALVFSFAYPKFLNKHANDPPFIYSFVLMHFVILFIVGAFIVPRFFNILIPSERLERGDGKYDVSPQMTLDNAPIVDNGGIEAGQAEMAQHSNGEGSFDGGKGGLRDDTARASPDFVEPRQ</sequence>
<gene>
    <name evidence="4" type="ORF">FEQUK3_LOCUS6907</name>
</gene>
<feature type="transmembrane region" description="Helical" evidence="3">
    <location>
        <begin position="923"/>
        <end position="941"/>
    </location>
</feature>
<feature type="transmembrane region" description="Helical" evidence="3">
    <location>
        <begin position="757"/>
        <end position="778"/>
    </location>
</feature>